<dbReference type="InterPro" id="IPR016300">
    <property type="entry name" value="ATPase_ArsA/GET3"/>
</dbReference>
<dbReference type="KEGG" id="slc:SL103_08625"/>
<dbReference type="Pfam" id="PF17886">
    <property type="entry name" value="ArsA_HSP20"/>
    <property type="match status" value="1"/>
</dbReference>
<evidence type="ECO:0000259" key="4">
    <source>
        <dbReference type="Pfam" id="PF17886"/>
    </source>
</evidence>
<feature type="domain" description="ArsA/GET3 Anion-transporting ATPase-like" evidence="3">
    <location>
        <begin position="1"/>
        <end position="296"/>
    </location>
</feature>
<dbReference type="AlphaFoldDB" id="A0A1D7VHQ9"/>
<dbReference type="GO" id="GO:0005524">
    <property type="term" value="F:ATP binding"/>
    <property type="evidence" value="ECO:0007669"/>
    <property type="project" value="InterPro"/>
</dbReference>
<dbReference type="OrthoDB" id="9780677at2"/>
<dbReference type="InterPro" id="IPR027417">
    <property type="entry name" value="P-loop_NTPase"/>
</dbReference>
<evidence type="ECO:0000259" key="3">
    <source>
        <dbReference type="Pfam" id="PF02374"/>
    </source>
</evidence>
<evidence type="ECO:0000313" key="6">
    <source>
        <dbReference type="Proteomes" id="UP000094094"/>
    </source>
</evidence>
<accession>A0A1D7VHQ9</accession>
<dbReference type="Gene3D" id="2.60.40.790">
    <property type="match status" value="1"/>
</dbReference>
<feature type="domain" description="ArsA HSP20-like" evidence="4">
    <location>
        <begin position="350"/>
        <end position="409"/>
    </location>
</feature>
<gene>
    <name evidence="5" type="ORF">SL103_08625</name>
</gene>
<dbReference type="InterPro" id="IPR008978">
    <property type="entry name" value="HSP20-like_chaperone"/>
</dbReference>
<feature type="region of interest" description="Disordered" evidence="2">
    <location>
        <begin position="299"/>
        <end position="339"/>
    </location>
</feature>
<dbReference type="EMBL" id="CP017157">
    <property type="protein sequence ID" value="AOP46295.1"/>
    <property type="molecule type" value="Genomic_DNA"/>
</dbReference>
<name>A0A1D7VHQ9_9ACTN</name>
<evidence type="ECO:0000256" key="2">
    <source>
        <dbReference type="SAM" id="MobiDB-lite"/>
    </source>
</evidence>
<dbReference type="PANTHER" id="PTHR10803">
    <property type="entry name" value="ARSENICAL PUMP-DRIVING ATPASE ARSENITE-TRANSLOCATING ATPASE"/>
    <property type="match status" value="1"/>
</dbReference>
<proteinExistence type="inferred from homology"/>
<sequence>MRTVLVTGPGGAGRTTLAAATALAAARKGARALLLTTESSAPETVLGTALGAEAPTPIAPGLHARRIDPGDRFRQEFLAFQERAGAALDLLGAAPLDEDELTELPGAEDFALLQALRAEHASDAWDTVVVDMPSAAETIRLLALPNQVRRYLRRLLPPERQAARALRPVLAQLAGVPMPAQKLYEAAERWETELSAVQRVIDDPGTSVRLVTEAGPVAAANLRAIRAGLALHGRRTDGVVVNRLLPTGSADPFLAALSGSQQTALKALREEFPDVPVHEVPHLGRDPQGVAELDELIDGPAGEIGDTGTGDTGETGEPGETGDRGRNGETAGPRPDPWTVEDRLATDGLLVWRVPLPGAERRGLGLVRRGDEIVVTVGRFRRIRTLPSVLRRCTVSGAGLRDGVLEIRFSPDPDLWPKSD</sequence>
<organism evidence="5 6">
    <name type="scientific">Streptomyces lydicus</name>
    <dbReference type="NCBI Taxonomy" id="47763"/>
    <lineage>
        <taxon>Bacteria</taxon>
        <taxon>Bacillati</taxon>
        <taxon>Actinomycetota</taxon>
        <taxon>Actinomycetes</taxon>
        <taxon>Kitasatosporales</taxon>
        <taxon>Streptomycetaceae</taxon>
        <taxon>Streptomyces</taxon>
    </lineage>
</organism>
<keyword evidence="6" id="KW-1185">Reference proteome</keyword>
<evidence type="ECO:0000313" key="5">
    <source>
        <dbReference type="EMBL" id="AOP46295.1"/>
    </source>
</evidence>
<dbReference type="PANTHER" id="PTHR10803:SF3">
    <property type="entry name" value="ATPASE GET3"/>
    <property type="match status" value="1"/>
</dbReference>
<dbReference type="Pfam" id="PF02374">
    <property type="entry name" value="ArsA_ATPase"/>
    <property type="match status" value="1"/>
</dbReference>
<dbReference type="InterPro" id="IPR040612">
    <property type="entry name" value="ArsA_HSP20-like"/>
</dbReference>
<dbReference type="RefSeq" id="WP_069568146.1">
    <property type="nucleotide sequence ID" value="NZ_CP017157.1"/>
</dbReference>
<dbReference type="GO" id="GO:0016887">
    <property type="term" value="F:ATP hydrolysis activity"/>
    <property type="evidence" value="ECO:0007669"/>
    <property type="project" value="InterPro"/>
</dbReference>
<evidence type="ECO:0008006" key="7">
    <source>
        <dbReference type="Google" id="ProtNLM"/>
    </source>
</evidence>
<dbReference type="InterPro" id="IPR025723">
    <property type="entry name" value="ArsA/GET3_ATPase-like"/>
</dbReference>
<dbReference type="SUPFAM" id="SSF52540">
    <property type="entry name" value="P-loop containing nucleoside triphosphate hydrolases"/>
    <property type="match status" value="1"/>
</dbReference>
<evidence type="ECO:0000256" key="1">
    <source>
        <dbReference type="ARBA" id="ARBA00011040"/>
    </source>
</evidence>
<dbReference type="Gene3D" id="3.40.50.300">
    <property type="entry name" value="P-loop containing nucleotide triphosphate hydrolases"/>
    <property type="match status" value="1"/>
</dbReference>
<comment type="similarity">
    <text evidence="1">Belongs to the arsA ATPase family.</text>
</comment>
<dbReference type="CDD" id="cd02035">
    <property type="entry name" value="ArsA"/>
    <property type="match status" value="1"/>
</dbReference>
<reference evidence="5 6" key="1">
    <citation type="submission" date="2016-09" db="EMBL/GenBank/DDBJ databases">
        <title>Complete genome sequencing of Streptomyces lydicus 103 and metabolic pathways analysis of antibiotic biosynthesis.</title>
        <authorList>
            <person name="Jia N."/>
            <person name="Ding M.-Z."/>
            <person name="Gao F."/>
            <person name="Yuan Y.-J."/>
        </authorList>
    </citation>
    <scope>NUCLEOTIDE SEQUENCE [LARGE SCALE GENOMIC DNA]</scope>
    <source>
        <strain evidence="5 6">103</strain>
    </source>
</reference>
<protein>
    <recommendedName>
        <fullName evidence="7">Arsenic-transporting ATPase</fullName>
    </recommendedName>
</protein>
<dbReference type="Proteomes" id="UP000094094">
    <property type="component" value="Chromosome"/>
</dbReference>